<gene>
    <name evidence="2" type="ORF">SAMN05444337_1534</name>
</gene>
<proteinExistence type="predicted"/>
<name>A0A1M6HFW4_9FLAO</name>
<evidence type="ECO:0000256" key="1">
    <source>
        <dbReference type="SAM" id="Phobius"/>
    </source>
</evidence>
<keyword evidence="1" id="KW-1133">Transmembrane helix</keyword>
<keyword evidence="3" id="KW-1185">Reference proteome</keyword>
<accession>A0A1M6HFW4</accession>
<reference evidence="2 3" key="1">
    <citation type="submission" date="2016-11" db="EMBL/GenBank/DDBJ databases">
        <authorList>
            <person name="Jaros S."/>
            <person name="Januszkiewicz K."/>
            <person name="Wedrychowicz H."/>
        </authorList>
    </citation>
    <scope>NUCLEOTIDE SEQUENCE [LARGE SCALE GENOMIC DNA]</scope>
    <source>
        <strain evidence="2 3">DSM 22807</strain>
    </source>
</reference>
<keyword evidence="1" id="KW-0812">Transmembrane</keyword>
<sequence>MIAIAIFYLIIIGFLFLMIHLIQKYFEAYANLDNSELNKAIEIRNQMQCKAQNNIDIQKEINSVIHNRLTEFERKFPSGSNENEIPLKFIEHTKKSNYYFLTSNQMK</sequence>
<dbReference type="Proteomes" id="UP000184232">
    <property type="component" value="Unassembled WGS sequence"/>
</dbReference>
<protein>
    <submittedName>
        <fullName evidence="2">Uncharacterized protein</fullName>
    </submittedName>
</protein>
<evidence type="ECO:0000313" key="3">
    <source>
        <dbReference type="Proteomes" id="UP000184232"/>
    </source>
</evidence>
<evidence type="ECO:0000313" key="2">
    <source>
        <dbReference type="EMBL" id="SHJ21108.1"/>
    </source>
</evidence>
<organism evidence="2 3">
    <name type="scientific">Flavobacterium haoranii</name>
    <dbReference type="NCBI Taxonomy" id="683124"/>
    <lineage>
        <taxon>Bacteria</taxon>
        <taxon>Pseudomonadati</taxon>
        <taxon>Bacteroidota</taxon>
        <taxon>Flavobacteriia</taxon>
        <taxon>Flavobacteriales</taxon>
        <taxon>Flavobacteriaceae</taxon>
        <taxon>Flavobacterium</taxon>
    </lineage>
</organism>
<dbReference type="STRING" id="683124.SAMN05444337_1534"/>
<keyword evidence="1" id="KW-0472">Membrane</keyword>
<dbReference type="RefSeq" id="WP_072783662.1">
    <property type="nucleotide sequence ID" value="NZ_CP045292.1"/>
</dbReference>
<feature type="transmembrane region" description="Helical" evidence="1">
    <location>
        <begin position="6"/>
        <end position="22"/>
    </location>
</feature>
<dbReference type="AlphaFoldDB" id="A0A1M6HFW4"/>
<dbReference type="EMBL" id="FQZH01000002">
    <property type="protein sequence ID" value="SHJ21108.1"/>
    <property type="molecule type" value="Genomic_DNA"/>
</dbReference>